<dbReference type="GO" id="GO:0017056">
    <property type="term" value="F:structural constituent of nuclear pore"/>
    <property type="evidence" value="ECO:0007669"/>
    <property type="project" value="InterPro"/>
</dbReference>
<dbReference type="GO" id="GO:0005543">
    <property type="term" value="F:phospholipid binding"/>
    <property type="evidence" value="ECO:0007669"/>
    <property type="project" value="TreeGrafter"/>
</dbReference>
<dbReference type="EMBL" id="AAGW02041262">
    <property type="status" value="NOT_ANNOTATED_CDS"/>
    <property type="molecule type" value="Genomic_DNA"/>
</dbReference>
<dbReference type="PANTHER" id="PTHR12084:SF13">
    <property type="entry name" value="NUCLEOPORIN 62 C-TERMINAL LIKE"/>
    <property type="match status" value="1"/>
</dbReference>
<dbReference type="EMBL" id="AAGW02041259">
    <property type="status" value="NOT_ANNOTATED_CDS"/>
    <property type="molecule type" value="Genomic_DNA"/>
</dbReference>
<evidence type="ECO:0000256" key="2">
    <source>
        <dbReference type="ARBA" id="ARBA00022448"/>
    </source>
</evidence>
<dbReference type="HOGENOM" id="CLU_025936_1_0_1"/>
<evidence type="ECO:0000256" key="3">
    <source>
        <dbReference type="ARBA" id="ARBA00022927"/>
    </source>
</evidence>
<evidence type="ECO:0000313" key="7">
    <source>
        <dbReference type="Proteomes" id="UP000001811"/>
    </source>
</evidence>
<dbReference type="GeneTree" id="ENSGT00530000063786"/>
<keyword evidence="7" id="KW-1185">Reference proteome</keyword>
<gene>
    <name evidence="6" type="primary">RBM41</name>
</gene>
<reference evidence="6" key="3">
    <citation type="submission" date="2025-09" db="UniProtKB">
        <authorList>
            <consortium name="Ensembl"/>
        </authorList>
    </citation>
    <scope>IDENTIFICATION</scope>
    <source>
        <strain evidence="6">Thorbecke</strain>
    </source>
</reference>
<dbReference type="InterPro" id="IPR026010">
    <property type="entry name" value="NSP1/NUP62"/>
</dbReference>
<dbReference type="EMBL" id="AAGW02041261">
    <property type="status" value="NOT_ANNOTATED_CDS"/>
    <property type="molecule type" value="Genomic_DNA"/>
</dbReference>
<comment type="similarity">
    <text evidence="1">Belongs to the nucleoporin NSP1/NUP62 family.</text>
</comment>
<dbReference type="Gene3D" id="1.20.5.170">
    <property type="match status" value="1"/>
</dbReference>
<reference evidence="6" key="2">
    <citation type="submission" date="2025-08" db="UniProtKB">
        <authorList>
            <consortium name="Ensembl"/>
        </authorList>
    </citation>
    <scope>IDENTIFICATION</scope>
    <source>
        <strain evidence="6">Thorbecke</strain>
    </source>
</reference>
<dbReference type="EMBL" id="AAGW02041260">
    <property type="status" value="NOT_ANNOTATED_CDS"/>
    <property type="molecule type" value="Genomic_DNA"/>
</dbReference>
<organism evidence="6 7">
    <name type="scientific">Oryctolagus cuniculus</name>
    <name type="common">Rabbit</name>
    <dbReference type="NCBI Taxonomy" id="9986"/>
    <lineage>
        <taxon>Eukaryota</taxon>
        <taxon>Metazoa</taxon>
        <taxon>Chordata</taxon>
        <taxon>Craniata</taxon>
        <taxon>Vertebrata</taxon>
        <taxon>Euteleostomi</taxon>
        <taxon>Mammalia</taxon>
        <taxon>Eutheria</taxon>
        <taxon>Euarchontoglires</taxon>
        <taxon>Glires</taxon>
        <taxon>Lagomorpha</taxon>
        <taxon>Leporidae</taxon>
        <taxon>Oryctolagus</taxon>
    </lineage>
</organism>
<dbReference type="EMBL" id="AAGW02041264">
    <property type="status" value="NOT_ANNOTATED_CDS"/>
    <property type="molecule type" value="Genomic_DNA"/>
</dbReference>
<dbReference type="Proteomes" id="UP000001811">
    <property type="component" value="Chromosome X"/>
</dbReference>
<dbReference type="Pfam" id="PF05064">
    <property type="entry name" value="Nsp1_C"/>
    <property type="match status" value="1"/>
</dbReference>
<protein>
    <submittedName>
        <fullName evidence="6">RNA binding motif protein 41</fullName>
    </submittedName>
</protein>
<dbReference type="eggNOG" id="KOG2196">
    <property type="taxonomic scope" value="Eukaryota"/>
</dbReference>
<name>G1SFW0_RABIT</name>
<dbReference type="EMBL" id="AAGW02041263">
    <property type="status" value="NOT_ANNOTATED_CDS"/>
    <property type="molecule type" value="Genomic_DNA"/>
</dbReference>
<dbReference type="GO" id="GO:0006405">
    <property type="term" value="P:RNA export from nucleus"/>
    <property type="evidence" value="ECO:0007669"/>
    <property type="project" value="TreeGrafter"/>
</dbReference>
<keyword evidence="2" id="KW-0813">Transport</keyword>
<dbReference type="AlphaFoldDB" id="G1SFW0"/>
<dbReference type="InterPro" id="IPR007758">
    <property type="entry name" value="Nucleoporin_NSP1_C"/>
</dbReference>
<keyword evidence="4" id="KW-0175">Coiled coil</keyword>
<feature type="coiled-coil region" evidence="4">
    <location>
        <begin position="123"/>
        <end position="150"/>
    </location>
</feature>
<dbReference type="Ensembl" id="ENSOCUT00000001673.4">
    <property type="protein sequence ID" value="ENSOCUP00000001432.4"/>
    <property type="gene ID" value="ENSOCUG00000015937.4"/>
</dbReference>
<dbReference type="FunFam" id="1.20.5.170:FF:000040">
    <property type="entry name" value="Nuclear pore glycoprotein p62"/>
    <property type="match status" value="1"/>
</dbReference>
<evidence type="ECO:0000259" key="5">
    <source>
        <dbReference type="Pfam" id="PF05064"/>
    </source>
</evidence>
<dbReference type="PANTHER" id="PTHR12084">
    <property type="entry name" value="NUCLEAR PORE GLYCOPROTEIN P62-RELATED"/>
    <property type="match status" value="1"/>
</dbReference>
<reference evidence="6 7" key="1">
    <citation type="journal article" date="2011" name="Nature">
        <title>A high-resolution map of human evolutionary constraint using 29 mammals.</title>
        <authorList>
            <person name="Lindblad-Toh K."/>
            <person name="Garber M."/>
            <person name="Zuk O."/>
            <person name="Lin M.F."/>
            <person name="Parker B.J."/>
            <person name="Washietl S."/>
            <person name="Kheradpour P."/>
            <person name="Ernst J."/>
            <person name="Jordan G."/>
            <person name="Mauceli E."/>
            <person name="Ward L.D."/>
            <person name="Lowe C.B."/>
            <person name="Holloway A.K."/>
            <person name="Clamp M."/>
            <person name="Gnerre S."/>
            <person name="Alfoldi J."/>
            <person name="Beal K."/>
            <person name="Chang J."/>
            <person name="Clawson H."/>
            <person name="Cuff J."/>
            <person name="Di Palma F."/>
            <person name="Fitzgerald S."/>
            <person name="Flicek P."/>
            <person name="Guttman M."/>
            <person name="Hubisz M.J."/>
            <person name="Jaffe D.B."/>
            <person name="Jungreis I."/>
            <person name="Kent W.J."/>
            <person name="Kostka D."/>
            <person name="Lara M."/>
            <person name="Martins A.L."/>
            <person name="Massingham T."/>
            <person name="Moltke I."/>
            <person name="Raney B.J."/>
            <person name="Rasmussen M.D."/>
            <person name="Robinson J."/>
            <person name="Stark A."/>
            <person name="Vilella A.J."/>
            <person name="Wen J."/>
            <person name="Xie X."/>
            <person name="Zody M.C."/>
            <person name="Baldwin J."/>
            <person name="Bloom T."/>
            <person name="Chin C.W."/>
            <person name="Heiman D."/>
            <person name="Nicol R."/>
            <person name="Nusbaum C."/>
            <person name="Young S."/>
            <person name="Wilkinson J."/>
            <person name="Worley K.C."/>
            <person name="Kovar C.L."/>
            <person name="Muzny D.M."/>
            <person name="Gibbs R.A."/>
            <person name="Cree A."/>
            <person name="Dihn H.H."/>
            <person name="Fowler G."/>
            <person name="Jhangiani S."/>
            <person name="Joshi V."/>
            <person name="Lee S."/>
            <person name="Lewis L.R."/>
            <person name="Nazareth L.V."/>
            <person name="Okwuonu G."/>
            <person name="Santibanez J."/>
            <person name="Warren W.C."/>
            <person name="Mardis E.R."/>
            <person name="Weinstock G.M."/>
            <person name="Wilson R.K."/>
            <person name="Delehaunty K."/>
            <person name="Dooling D."/>
            <person name="Fronik C."/>
            <person name="Fulton L."/>
            <person name="Fulton B."/>
            <person name="Graves T."/>
            <person name="Minx P."/>
            <person name="Sodergren E."/>
            <person name="Birney E."/>
            <person name="Margulies E.H."/>
            <person name="Herrero J."/>
            <person name="Green E.D."/>
            <person name="Haussler D."/>
            <person name="Siepel A."/>
            <person name="Goldman N."/>
            <person name="Pollard K.S."/>
            <person name="Pedersen J.S."/>
            <person name="Lander E.S."/>
            <person name="Kellis M."/>
        </authorList>
    </citation>
    <scope>NUCLEOTIDE SEQUENCE [LARGE SCALE GENOMIC DNA]</scope>
    <source>
        <strain evidence="6 7">Thorbecke inbred</strain>
    </source>
</reference>
<feature type="domain" description="Nucleoporin NSP1-like C-terminal" evidence="5">
    <location>
        <begin position="63"/>
        <end position="172"/>
    </location>
</feature>
<dbReference type="ExpressionAtlas" id="G1SFW0">
    <property type="expression patterns" value="baseline"/>
</dbReference>
<proteinExistence type="inferred from homology"/>
<dbReference type="GO" id="GO:0006606">
    <property type="term" value="P:protein import into nucleus"/>
    <property type="evidence" value="ECO:0007669"/>
    <property type="project" value="TreeGrafter"/>
</dbReference>
<sequence length="221" mass="25059">MLFTSMSNTSTSTVATKLSSTTATTTTTTVTTTTTTIINSGFNKNLKPLASAWINNSVPFTSTVNSIATPVMTYGDLEGLMNKWSLDLEEQEKQFLFQAMLVNAWDHILIENTEKIISLHGEVEKVKLAQKRLEQELDFILSEQKELEDVLTPLEKAVKKHREPVYLQHTEEEHERIYRLAENIDVQLKQMSQDLEDIINHLNAFGIPADTTDLDKQLCEE</sequence>
<evidence type="ECO:0000256" key="4">
    <source>
        <dbReference type="SAM" id="Coils"/>
    </source>
</evidence>
<dbReference type="PaxDb" id="9986-ENSOCUP00000001432"/>
<accession>G1SFW0</accession>
<evidence type="ECO:0000313" key="6">
    <source>
        <dbReference type="Ensembl" id="ENSOCUP00000001432.4"/>
    </source>
</evidence>
<dbReference type="GO" id="GO:0044613">
    <property type="term" value="C:nuclear pore central transport channel"/>
    <property type="evidence" value="ECO:0007669"/>
    <property type="project" value="TreeGrafter"/>
</dbReference>
<dbReference type="Bgee" id="ENSOCUG00000015937">
    <property type="expression patterns" value="Expressed in testis and 14 other cell types or tissues"/>
</dbReference>
<keyword evidence="3" id="KW-0653">Protein transport</keyword>
<evidence type="ECO:0000256" key="1">
    <source>
        <dbReference type="ARBA" id="ARBA00005911"/>
    </source>
</evidence>